<organism evidence="1">
    <name type="scientific">Ralstonia solanacearum</name>
    <name type="common">Pseudomonas solanacearum</name>
    <dbReference type="NCBI Taxonomy" id="305"/>
    <lineage>
        <taxon>Bacteria</taxon>
        <taxon>Pseudomonadati</taxon>
        <taxon>Pseudomonadota</taxon>
        <taxon>Betaproteobacteria</taxon>
        <taxon>Burkholderiales</taxon>
        <taxon>Burkholderiaceae</taxon>
        <taxon>Ralstonia</taxon>
        <taxon>Ralstonia solanacearum species complex</taxon>
    </lineage>
</organism>
<name>A0ABY6NFS3_RALSL</name>
<protein>
    <submittedName>
        <fullName evidence="1">Uncharacterized protein</fullName>
    </submittedName>
</protein>
<sequence length="137" mass="15099">MEPLEQAEQFKLIFSPEQSSPDRKVFIGNQWLLKSPKGSILGEFKNIKAVAYPDHRSTKIVLDCDWICHGWRVIKGGAMSVDLQCVGISLGKIDINVGFAGCGDGHPNVSLQWNSESIFPQIDAIVIHFAAATWEGC</sequence>
<accession>A0ABY6NFS3</accession>
<dbReference type="EMBL" id="CP085043">
    <property type="protein sequence ID" value="UZF16153.1"/>
    <property type="molecule type" value="Genomic_DNA"/>
</dbReference>
<evidence type="ECO:0000313" key="1">
    <source>
        <dbReference type="EMBL" id="UZF16153.1"/>
    </source>
</evidence>
<reference evidence="1" key="1">
    <citation type="submission" date="2021-10" db="EMBL/GenBank/DDBJ databases">
        <title>Complete genome sequences of five Ralstonia solancearum strains isolated from sunflower.</title>
        <authorList>
            <person name="She X."/>
            <person name="He Z."/>
        </authorList>
    </citation>
    <scope>NUCLEOTIDE SEQUENCE</scope>
    <source>
        <strain evidence="1">RS638</strain>
    </source>
</reference>
<proteinExistence type="predicted"/>
<gene>
    <name evidence="1" type="ORF">LH706_06850</name>
</gene>